<reference evidence="3" key="1">
    <citation type="journal article" date="2014" name="Proc. Natl. Acad. Sci. U.S.A.">
        <title>Extensive sampling of basidiomycete genomes demonstrates inadequacy of the white-rot/brown-rot paradigm for wood decay fungi.</title>
        <authorList>
            <person name="Riley R."/>
            <person name="Salamov A.A."/>
            <person name="Brown D.W."/>
            <person name="Nagy L.G."/>
            <person name="Floudas D."/>
            <person name="Held B.W."/>
            <person name="Levasseur A."/>
            <person name="Lombard V."/>
            <person name="Morin E."/>
            <person name="Otillar R."/>
            <person name="Lindquist E.A."/>
            <person name="Sun H."/>
            <person name="LaButti K.M."/>
            <person name="Schmutz J."/>
            <person name="Jabbour D."/>
            <person name="Luo H."/>
            <person name="Baker S.E."/>
            <person name="Pisabarro A.G."/>
            <person name="Walton J.D."/>
            <person name="Blanchette R.A."/>
            <person name="Henrissat B."/>
            <person name="Martin F."/>
            <person name="Cullen D."/>
            <person name="Hibbett D.S."/>
            <person name="Grigoriev I.V."/>
        </authorList>
    </citation>
    <scope>NUCLEOTIDE SEQUENCE [LARGE SCALE GENOMIC DNA]</scope>
    <source>
        <strain evidence="3">PC15</strain>
    </source>
</reference>
<feature type="compositionally biased region" description="Polar residues" evidence="1">
    <location>
        <begin position="539"/>
        <end position="560"/>
    </location>
</feature>
<sequence>MGKNAPTPEIPAFWLLFSAAETKLNAMRWWHTYRDGTGAASQRSVYQEPFVLVNFGSRRLTHGEPAAVISIQYLSKSLGLAPKLRHTLIISGSTRPLSLGKGKEALELTLDFGFSWSPGTEVLIYLHNQYGDDRGEQHRIWDCPRALRWAPLTPMLLGVYEDVIIEYGGCGDDSPMEHFCCDHGPPRTAVIAEVEEVRNLVEKAEYQAGYACLEVKREFGFGRSTVSLVVRRINYYKVGECLKLSVMVEHIDRDDYNRLLQFQHSLAESEEYIADRIPYAWKGNELDVSRMPKSPFKKIRSDVIDDLRHAAYEALPLAFKRRYAQSEAVERGLSYTDFLWEHPNHHERRVARHKDPPGAQCDTCLRDLRLDIDIRSDVWPYDLTASLSIAGIELTVLPITPRPPSCPTTFSFINNLHLDVPYADPGDTAAHNQHRPPRNLNISANGMATLAGADSAAAGTCISSNGSVITLNVNGPLQIMGDLFAAPIHGGNVGGRNNTNHGSEGRGAEGPGKGSTSVNSRLRGWAETRTFARMLSHQYSTPAGSRQPPVSSDQPSTASARRTEQGKIEARTMSCWVWLHHFAQA</sequence>
<evidence type="ECO:0000313" key="3">
    <source>
        <dbReference type="Proteomes" id="UP000027073"/>
    </source>
</evidence>
<evidence type="ECO:0000313" key="2">
    <source>
        <dbReference type="EMBL" id="KDQ23011.1"/>
    </source>
</evidence>
<gene>
    <name evidence="2" type="ORF">PLEOSDRAFT_1086470</name>
</gene>
<dbReference type="InParanoid" id="A0A067NGW8"/>
<dbReference type="HOGENOM" id="CLU_466234_0_0_1"/>
<feature type="region of interest" description="Disordered" evidence="1">
    <location>
        <begin position="494"/>
        <end position="520"/>
    </location>
</feature>
<organism evidence="2 3">
    <name type="scientific">Pleurotus ostreatus (strain PC15)</name>
    <name type="common">Oyster mushroom</name>
    <dbReference type="NCBI Taxonomy" id="1137138"/>
    <lineage>
        <taxon>Eukaryota</taxon>
        <taxon>Fungi</taxon>
        <taxon>Dikarya</taxon>
        <taxon>Basidiomycota</taxon>
        <taxon>Agaricomycotina</taxon>
        <taxon>Agaricomycetes</taxon>
        <taxon>Agaricomycetidae</taxon>
        <taxon>Agaricales</taxon>
        <taxon>Pleurotineae</taxon>
        <taxon>Pleurotaceae</taxon>
        <taxon>Pleurotus</taxon>
    </lineage>
</organism>
<dbReference type="Proteomes" id="UP000027073">
    <property type="component" value="Unassembled WGS sequence"/>
</dbReference>
<protein>
    <submittedName>
        <fullName evidence="2">Uncharacterized protein</fullName>
    </submittedName>
</protein>
<accession>A0A067NGW8</accession>
<dbReference type="EMBL" id="KL198013">
    <property type="protein sequence ID" value="KDQ23011.1"/>
    <property type="molecule type" value="Genomic_DNA"/>
</dbReference>
<dbReference type="VEuPathDB" id="FungiDB:PLEOSDRAFT_1086470"/>
<evidence type="ECO:0000256" key="1">
    <source>
        <dbReference type="SAM" id="MobiDB-lite"/>
    </source>
</evidence>
<feature type="region of interest" description="Disordered" evidence="1">
    <location>
        <begin position="539"/>
        <end position="566"/>
    </location>
</feature>
<proteinExistence type="predicted"/>
<name>A0A067NGW8_PLEO1</name>
<dbReference type="AlphaFoldDB" id="A0A067NGW8"/>